<dbReference type="EMBL" id="RSCL01000005">
    <property type="protein sequence ID" value="RUT07247.1"/>
    <property type="molecule type" value="Genomic_DNA"/>
</dbReference>
<dbReference type="OrthoDB" id="9778383at2"/>
<keyword evidence="6" id="KW-1185">Reference proteome</keyword>
<feature type="domain" description="TubC N-terminal docking" evidence="4">
    <location>
        <begin position="3"/>
        <end position="50"/>
    </location>
</feature>
<dbReference type="AlphaFoldDB" id="A0A433VME7"/>
<reference evidence="5" key="1">
    <citation type="submission" date="2018-12" db="EMBL/GenBank/DDBJ databases">
        <authorList>
            <person name="Will S."/>
            <person name="Neumann-Schaal M."/>
            <person name="Henke P."/>
        </authorList>
    </citation>
    <scope>NUCLEOTIDE SEQUENCE</scope>
    <source>
        <strain evidence="5">PCC 7102</strain>
    </source>
</reference>
<evidence type="ECO:0000256" key="1">
    <source>
        <dbReference type="ARBA" id="ARBA00022450"/>
    </source>
</evidence>
<evidence type="ECO:0000313" key="5">
    <source>
        <dbReference type="EMBL" id="RUT07247.1"/>
    </source>
</evidence>
<evidence type="ECO:0000259" key="3">
    <source>
        <dbReference type="Pfam" id="PF07993"/>
    </source>
</evidence>
<name>A0A433VME7_9CYAN</name>
<evidence type="ECO:0008006" key="7">
    <source>
        <dbReference type="Google" id="ProtNLM"/>
    </source>
</evidence>
<evidence type="ECO:0000259" key="4">
    <source>
        <dbReference type="Pfam" id="PF18563"/>
    </source>
</evidence>
<dbReference type="InterPro" id="IPR036291">
    <property type="entry name" value="NAD(P)-bd_dom_sf"/>
</dbReference>
<dbReference type="Proteomes" id="UP000271624">
    <property type="component" value="Unassembled WGS sequence"/>
</dbReference>
<dbReference type="Gene3D" id="3.40.50.720">
    <property type="entry name" value="NAD(P)-binding Rossmann-like Domain"/>
    <property type="match status" value="1"/>
</dbReference>
<dbReference type="InterPro" id="IPR010080">
    <property type="entry name" value="Thioester_reductase-like_dom"/>
</dbReference>
<dbReference type="PANTHER" id="PTHR44845:SF6">
    <property type="entry name" value="BETA-ALANINE-ACTIVATING ENZYME"/>
    <property type="match status" value="1"/>
</dbReference>
<comment type="caution">
    <text evidence="5">The sequence shown here is derived from an EMBL/GenBank/DDBJ whole genome shotgun (WGS) entry which is preliminary data.</text>
</comment>
<reference evidence="5" key="2">
    <citation type="journal article" date="2019" name="Genome Biol. Evol.">
        <title>Day and night: Metabolic profiles and evolutionary relationships of six axenic non-marine cyanobacteria.</title>
        <authorList>
            <person name="Will S.E."/>
            <person name="Henke P."/>
            <person name="Boedeker C."/>
            <person name="Huang S."/>
            <person name="Brinkmann H."/>
            <person name="Rohde M."/>
            <person name="Jarek M."/>
            <person name="Friedl T."/>
            <person name="Seufert S."/>
            <person name="Schumacher M."/>
            <person name="Overmann J."/>
            <person name="Neumann-Schaal M."/>
            <person name="Petersen J."/>
        </authorList>
    </citation>
    <scope>NUCLEOTIDE SEQUENCE [LARGE SCALE GENOMIC DNA]</scope>
    <source>
        <strain evidence="5">PCC 7102</strain>
    </source>
</reference>
<keyword evidence="1" id="KW-0596">Phosphopantetheine</keyword>
<protein>
    <recommendedName>
        <fullName evidence="7">Polyketide synthase</fullName>
    </recommendedName>
</protein>
<dbReference type="InterPro" id="IPR041464">
    <property type="entry name" value="TubC_N"/>
</dbReference>
<dbReference type="InterPro" id="IPR013120">
    <property type="entry name" value="FAR_NAD-bd"/>
</dbReference>
<dbReference type="Pfam" id="PF07993">
    <property type="entry name" value="NAD_binding_4"/>
    <property type="match status" value="1"/>
</dbReference>
<dbReference type="SUPFAM" id="SSF51735">
    <property type="entry name" value="NAD(P)-binding Rossmann-fold domains"/>
    <property type="match status" value="1"/>
</dbReference>
<proteinExistence type="predicted"/>
<dbReference type="Pfam" id="PF18563">
    <property type="entry name" value="TubC_N"/>
    <property type="match status" value="1"/>
</dbReference>
<dbReference type="CDD" id="cd05235">
    <property type="entry name" value="SDR_e1"/>
    <property type="match status" value="1"/>
</dbReference>
<accession>A0A433VME7</accession>
<dbReference type="PANTHER" id="PTHR44845">
    <property type="entry name" value="CARRIER DOMAIN-CONTAINING PROTEIN"/>
    <property type="match status" value="1"/>
</dbReference>
<dbReference type="RefSeq" id="WP_127081072.1">
    <property type="nucleotide sequence ID" value="NZ_RSCL01000005.1"/>
</dbReference>
<dbReference type="InterPro" id="IPR044894">
    <property type="entry name" value="TubC_N_sf"/>
</dbReference>
<organism evidence="5 6">
    <name type="scientific">Dulcicalothrix desertica PCC 7102</name>
    <dbReference type="NCBI Taxonomy" id="232991"/>
    <lineage>
        <taxon>Bacteria</taxon>
        <taxon>Bacillati</taxon>
        <taxon>Cyanobacteriota</taxon>
        <taxon>Cyanophyceae</taxon>
        <taxon>Nostocales</taxon>
        <taxon>Calotrichaceae</taxon>
        <taxon>Dulcicalothrix</taxon>
    </lineage>
</organism>
<dbReference type="Gene3D" id="1.10.10.1830">
    <property type="entry name" value="Non-ribosomal peptide synthase, adenylation domain"/>
    <property type="match status" value="1"/>
</dbReference>
<keyword evidence="2" id="KW-0597">Phosphoprotein</keyword>
<evidence type="ECO:0000313" key="6">
    <source>
        <dbReference type="Proteomes" id="UP000271624"/>
    </source>
</evidence>
<evidence type="ECO:0000256" key="2">
    <source>
        <dbReference type="ARBA" id="ARBA00022553"/>
    </source>
</evidence>
<feature type="domain" description="Thioester reductase (TE)" evidence="3">
    <location>
        <begin position="88"/>
        <end position="324"/>
    </location>
</feature>
<gene>
    <name evidence="5" type="ORF">DSM106972_025080</name>
</gene>
<sequence length="455" mass="51641">MNQLLDELSQKGIRVSAKGDSLTIQAPKGVITPEIKQLLQINKKEILNSLIEQNSEINLQAEVLLEPQLYPQKQVVYHNHQQVESIFITGVTGFLGAFILQELLDKTQANIYCLVRAKSHKKANQKVKHNLDCYGLWDNTYSSRIICILGDLSQPKLGLTENDFNDLAQKIDIIYHSGALLNWVCSYAALKPINVLGTHEIIKLACEQKVKPVHYISTLAVWESAAYAGKIVSEAEPLTHWQGIKLGYSQSKWVAEKLILEAHERGLPVTIYRPPLISGHSQTGAWNTDDVVCRVIKGCLQMGSMPSLDYLLNLSPVDYVSRAIVCLSQQEESIGQIFHLNNLQPLHWESFVDWMRNFGYKINLLAYENWAQELNTIKSCHQNPLSPLLPFFQKRSSNGDLLIPQQYNCQRVPKYSCQQTFNVLSSQQISCPPVDNKLLNKYFIYFIKNNFLSTP</sequence>
<dbReference type="NCBIfam" id="TIGR01746">
    <property type="entry name" value="Thioester-redct"/>
    <property type="match status" value="1"/>
</dbReference>